<feature type="transmembrane region" description="Helical" evidence="1">
    <location>
        <begin position="335"/>
        <end position="356"/>
    </location>
</feature>
<feature type="transmembrane region" description="Helical" evidence="1">
    <location>
        <begin position="155"/>
        <end position="173"/>
    </location>
</feature>
<dbReference type="AlphaFoldDB" id="A0A1F6AXC1"/>
<dbReference type="EMBL" id="MFJX01000080">
    <property type="protein sequence ID" value="OGG29142.1"/>
    <property type="molecule type" value="Genomic_DNA"/>
</dbReference>
<comment type="caution">
    <text evidence="3">The sequence shown here is derived from an EMBL/GenBank/DDBJ whole genome shotgun (WGS) entry which is preliminary data.</text>
</comment>
<keyword evidence="1" id="KW-0472">Membrane</keyword>
<keyword evidence="1" id="KW-0812">Transmembrane</keyword>
<evidence type="ECO:0000259" key="2">
    <source>
        <dbReference type="Pfam" id="PF13231"/>
    </source>
</evidence>
<feature type="transmembrane region" description="Helical" evidence="1">
    <location>
        <begin position="368"/>
        <end position="388"/>
    </location>
</feature>
<protein>
    <recommendedName>
        <fullName evidence="2">Glycosyltransferase RgtA/B/C/D-like domain-containing protein</fullName>
    </recommendedName>
</protein>
<feature type="transmembrane region" description="Helical" evidence="1">
    <location>
        <begin position="73"/>
        <end position="90"/>
    </location>
</feature>
<feature type="transmembrane region" description="Helical" evidence="1">
    <location>
        <begin position="126"/>
        <end position="148"/>
    </location>
</feature>
<dbReference type="Pfam" id="PF13231">
    <property type="entry name" value="PMT_2"/>
    <property type="match status" value="1"/>
</dbReference>
<reference evidence="3 4" key="1">
    <citation type="journal article" date="2016" name="Nat. Commun.">
        <title>Thousands of microbial genomes shed light on interconnected biogeochemical processes in an aquifer system.</title>
        <authorList>
            <person name="Anantharaman K."/>
            <person name="Brown C.T."/>
            <person name="Hug L.A."/>
            <person name="Sharon I."/>
            <person name="Castelle C.J."/>
            <person name="Probst A.J."/>
            <person name="Thomas B.C."/>
            <person name="Singh A."/>
            <person name="Wilkins M.J."/>
            <person name="Karaoz U."/>
            <person name="Brodie E.L."/>
            <person name="Williams K.H."/>
            <person name="Hubbard S.S."/>
            <person name="Banfield J.F."/>
        </authorList>
    </citation>
    <scope>NUCLEOTIDE SEQUENCE [LARGE SCALE GENOMIC DNA]</scope>
</reference>
<evidence type="ECO:0000313" key="4">
    <source>
        <dbReference type="Proteomes" id="UP000176450"/>
    </source>
</evidence>
<organism evidence="3 4">
    <name type="scientific">Candidatus Gottesmanbacteria bacterium RIFCSPLOWO2_01_FULL_46_9</name>
    <dbReference type="NCBI Taxonomy" id="1798394"/>
    <lineage>
        <taxon>Bacteria</taxon>
        <taxon>Candidatus Gottesmaniibacteriota</taxon>
    </lineage>
</organism>
<evidence type="ECO:0000256" key="1">
    <source>
        <dbReference type="SAM" id="Phobius"/>
    </source>
</evidence>
<dbReference type="Proteomes" id="UP000176450">
    <property type="component" value="Unassembled WGS sequence"/>
</dbReference>
<evidence type="ECO:0000313" key="3">
    <source>
        <dbReference type="EMBL" id="OGG29142.1"/>
    </source>
</evidence>
<feature type="transmembrane region" description="Helical" evidence="1">
    <location>
        <begin position="233"/>
        <end position="257"/>
    </location>
</feature>
<accession>A0A1F6AXC1</accession>
<name>A0A1F6AXC1_9BACT</name>
<feature type="domain" description="Glycosyltransferase RgtA/B/C/D-like" evidence="2">
    <location>
        <begin position="75"/>
        <end position="254"/>
    </location>
</feature>
<dbReference type="InterPro" id="IPR038731">
    <property type="entry name" value="RgtA/B/C-like"/>
</dbReference>
<feature type="transmembrane region" description="Helical" evidence="1">
    <location>
        <begin position="395"/>
        <end position="414"/>
    </location>
</feature>
<feature type="transmembrane region" description="Helical" evidence="1">
    <location>
        <begin position="298"/>
        <end position="323"/>
    </location>
</feature>
<sequence>MKHIGVFLAIIVFVIQAFLLPHVGMSWDEPSSFFMGRANLKFWLTGSRAYLNDIKNKTLFADSPIPYIFGEDIYPPFPFLVASAFSYIFAEKLHLMQVFDAHHLGEVAIGSLGVWGMYGLSTAAGLSVPTAVVTTLAYTLYPTIFGLMRSDAKDVPLVSMLIVSAYFFLSWLTRWRKKQYTHLWRDGILFGITFGLAQASKPTAALFVPIVVTWIFLSAWRDKAFRKSLAPRVRFSITVGLLLALAVIVFFLAWPWLWDDPVGKLTQVVTFFKSVGYNMLTPYFGYIYNAAVNLPKSYPFLIVFIQTPVEIGVLAITGFVSAIRRFVTHAETVPFLFVLWFVIGMGRFLVPGVIIYSGVRHFIDVMPAFFILAGFGLEWGALSVASWVKRCVPAVSRYVSATSIIYIALGVIVFHEAYISVTFFPYEVLYFNALVGGTKNVADKWLFDVGQAGAVKEAMEFIARDSKGRPTLVYPCQLGHLALLYLAPHVKLTRRPELGNYTIIPNSPSWFEGALTFAKTHHEKAYIVRRAGADIFYVLRYTSQVGWRCGWETGTNYDY</sequence>
<proteinExistence type="predicted"/>
<keyword evidence="1" id="KW-1133">Transmembrane helix</keyword>
<gene>
    <name evidence="3" type="ORF">A3A63_02095</name>
</gene>
<feature type="transmembrane region" description="Helical" evidence="1">
    <location>
        <begin position="204"/>
        <end position="221"/>
    </location>
</feature>